<evidence type="ECO:0000256" key="4">
    <source>
        <dbReference type="ARBA" id="ARBA00022475"/>
    </source>
</evidence>
<keyword evidence="7" id="KW-0564">Palmitate</keyword>
<evidence type="ECO:0000256" key="3">
    <source>
        <dbReference type="ARBA" id="ARBA00022448"/>
    </source>
</evidence>
<keyword evidence="6" id="KW-0472">Membrane</keyword>
<comment type="subcellular location">
    <subcellularLocation>
        <location evidence="1">Cell inner membrane</location>
    </subcellularLocation>
</comment>
<organism evidence="11 12">
    <name type="scientific">Bacillus thermozeamaize</name>
    <dbReference type="NCBI Taxonomy" id="230954"/>
    <lineage>
        <taxon>Bacteria</taxon>
        <taxon>Bacillati</taxon>
        <taxon>Bacillota</taxon>
        <taxon>Bacilli</taxon>
        <taxon>Bacillales</taxon>
        <taxon>Bacillaceae</taxon>
        <taxon>Bacillus</taxon>
    </lineage>
</organism>
<dbReference type="SMART" id="SM00062">
    <property type="entry name" value="PBPb"/>
    <property type="match status" value="1"/>
</dbReference>
<keyword evidence="4" id="KW-1003">Cell membrane</keyword>
<name>A0A1Y3PIA0_9BACI</name>
<sequence>MKGRILVAWFVLSLIGFVLTGCGGNTERTTTGEETPAGHEHAAHPSDSGDQGEKNGAPYQLRVGYATSLGTQLGFIAEHEGFFKEENLQVDFIPFQTTADGLNALQAGKIDIGISFGTAGPLTFISKGADFVIFGGHLEGGSPIFSRPEDQEKYKDIQSFKGKKIGTIRLYTGDIVFRAALADAGIDWKKDVEIIEFKNPSMLIEAIKARKVDVGVGAPSNLGMAEEAGLVAVNWSNNLSPGHVCCRVVTRGSELNEKQEAYKRFVKALIKAERAKELQPEVTVTASQPYLKMDEDKIRDIVLEPHQNNDSDPNKKEVEKMWSAMRQIGYIPADVSVQLENHINTDLYAKALDELLKENPGDPFYQKAKERFEKQNL</sequence>
<dbReference type="Pfam" id="PF09084">
    <property type="entry name" value="NMT1"/>
    <property type="match status" value="1"/>
</dbReference>
<dbReference type="Gene3D" id="3.40.190.10">
    <property type="entry name" value="Periplasmic binding protein-like II"/>
    <property type="match status" value="2"/>
</dbReference>
<feature type="region of interest" description="Disordered" evidence="9">
    <location>
        <begin position="27"/>
        <end position="57"/>
    </location>
</feature>
<keyword evidence="8" id="KW-0449">Lipoprotein</keyword>
<evidence type="ECO:0000313" key="11">
    <source>
        <dbReference type="EMBL" id="OUM86824.1"/>
    </source>
</evidence>
<feature type="domain" description="Solute-binding protein family 3/N-terminal" evidence="10">
    <location>
        <begin position="60"/>
        <end position="294"/>
    </location>
</feature>
<evidence type="ECO:0000256" key="1">
    <source>
        <dbReference type="ARBA" id="ARBA00004533"/>
    </source>
</evidence>
<keyword evidence="5" id="KW-0997">Cell inner membrane</keyword>
<accession>A0A1Y3PIA0</accession>
<reference evidence="12" key="1">
    <citation type="submission" date="2016-06" db="EMBL/GenBank/DDBJ databases">
        <authorList>
            <person name="Nascimento L."/>
            <person name="Pereira R.V."/>
            <person name="Martins L.F."/>
            <person name="Quaggio R.B."/>
            <person name="Silva A.M."/>
            <person name="Setubal J.C."/>
        </authorList>
    </citation>
    <scope>NUCLEOTIDE SEQUENCE [LARGE SCALE GENOMIC DNA]</scope>
</reference>
<evidence type="ECO:0000256" key="8">
    <source>
        <dbReference type="ARBA" id="ARBA00023288"/>
    </source>
</evidence>
<dbReference type="SUPFAM" id="SSF53850">
    <property type="entry name" value="Periplasmic binding protein-like II"/>
    <property type="match status" value="1"/>
</dbReference>
<comment type="similarity">
    <text evidence="2">Belongs to the bacterial solute-binding protein SsuA/TauA family.</text>
</comment>
<comment type="caution">
    <text evidence="11">The sequence shown here is derived from an EMBL/GenBank/DDBJ whole genome shotgun (WGS) entry which is preliminary data.</text>
</comment>
<dbReference type="InterPro" id="IPR001638">
    <property type="entry name" value="Solute-binding_3/MltF_N"/>
</dbReference>
<keyword evidence="3" id="KW-0813">Transport</keyword>
<gene>
    <name evidence="11" type="ORF">BAA01_15445</name>
</gene>
<dbReference type="EMBL" id="LZRT01000085">
    <property type="protein sequence ID" value="OUM86824.1"/>
    <property type="molecule type" value="Genomic_DNA"/>
</dbReference>
<protein>
    <recommendedName>
        <fullName evidence="10">Solute-binding protein family 3/N-terminal domain-containing protein</fullName>
    </recommendedName>
</protein>
<evidence type="ECO:0000256" key="9">
    <source>
        <dbReference type="SAM" id="MobiDB-lite"/>
    </source>
</evidence>
<dbReference type="GO" id="GO:0005886">
    <property type="term" value="C:plasma membrane"/>
    <property type="evidence" value="ECO:0007669"/>
    <property type="project" value="UniProtKB-SubCell"/>
</dbReference>
<evidence type="ECO:0000256" key="2">
    <source>
        <dbReference type="ARBA" id="ARBA00010742"/>
    </source>
</evidence>
<evidence type="ECO:0000256" key="5">
    <source>
        <dbReference type="ARBA" id="ARBA00022519"/>
    </source>
</evidence>
<dbReference type="InterPro" id="IPR044527">
    <property type="entry name" value="NrtA/CpmA_ABC-bd_dom"/>
</dbReference>
<evidence type="ECO:0000256" key="7">
    <source>
        <dbReference type="ARBA" id="ARBA00023139"/>
    </source>
</evidence>
<dbReference type="InterPro" id="IPR015168">
    <property type="entry name" value="SsuA/THI5"/>
</dbReference>
<evidence type="ECO:0000256" key="6">
    <source>
        <dbReference type="ARBA" id="ARBA00023136"/>
    </source>
</evidence>
<dbReference type="PROSITE" id="PS51257">
    <property type="entry name" value="PROKAR_LIPOPROTEIN"/>
    <property type="match status" value="1"/>
</dbReference>
<dbReference type="AlphaFoldDB" id="A0A1Y3PIA0"/>
<dbReference type="CDD" id="cd13553">
    <property type="entry name" value="PBP2_NrtA_CpmA_like"/>
    <property type="match status" value="1"/>
</dbReference>
<proteinExistence type="inferred from homology"/>
<evidence type="ECO:0000259" key="10">
    <source>
        <dbReference type="SMART" id="SM00062"/>
    </source>
</evidence>
<dbReference type="Proteomes" id="UP000196475">
    <property type="component" value="Unassembled WGS sequence"/>
</dbReference>
<dbReference type="PANTHER" id="PTHR30024">
    <property type="entry name" value="ALIPHATIC SULFONATES-BINDING PROTEIN-RELATED"/>
    <property type="match status" value="1"/>
</dbReference>
<evidence type="ECO:0000313" key="12">
    <source>
        <dbReference type="Proteomes" id="UP000196475"/>
    </source>
</evidence>